<evidence type="ECO:0000313" key="3">
    <source>
        <dbReference type="Proteomes" id="UP000243507"/>
    </source>
</evidence>
<feature type="domain" description="Flp pilus assembly protein RcpC/CpaB" evidence="1">
    <location>
        <begin position="133"/>
        <end position="234"/>
    </location>
</feature>
<proteinExistence type="predicted"/>
<dbReference type="AlphaFoldDB" id="A0A2A4CTC7"/>
<dbReference type="EMBL" id="NTJD01000001">
    <property type="protein sequence ID" value="PCD77835.1"/>
    <property type="molecule type" value="Genomic_DNA"/>
</dbReference>
<gene>
    <name evidence="2" type="primary">cpaB</name>
    <name evidence="2" type="ORF">CLN94_00485</name>
</gene>
<reference evidence="2 3" key="1">
    <citation type="submission" date="2017-09" db="EMBL/GenBank/DDBJ databases">
        <title>A multilocus sequence analysis scheme for characterization of bacteria in the genus Thioclava.</title>
        <authorList>
            <person name="Liu Y."/>
            <person name="Shao Z."/>
        </authorList>
    </citation>
    <scope>NUCLEOTIDE SEQUENCE [LARGE SCALE GENOMIC DNA]</scope>
    <source>
        <strain evidence="2 3">CAU 1312</strain>
    </source>
</reference>
<keyword evidence="3" id="KW-1185">Reference proteome</keyword>
<comment type="caution">
    <text evidence="2">The sequence shown here is derived from an EMBL/GenBank/DDBJ whole genome shotgun (WGS) entry which is preliminary data.</text>
</comment>
<dbReference type="NCBIfam" id="TIGR03177">
    <property type="entry name" value="pilus_cpaB"/>
    <property type="match status" value="1"/>
</dbReference>
<protein>
    <submittedName>
        <fullName evidence="2">Flp pilus assembly protein CpaB</fullName>
    </submittedName>
</protein>
<sequence length="289" mass="31030">MRLVFVLFLALGIALAGMAVYMAQGQIAQFQRERDYLLASQKNAPAMIDVVVVKRPLKYGERFTLADLEVIKVQKGKTPAGVFHLLTAPQTAPEIKVAAFAEGETRPRAALRSYEPFEPLLATKVTPPGVDAGIAANLAPGMRAFTMKVDATSGVSGFPRPGSYVDVYWSGSISDAPVTKLIMSSVKLIAIDQSADADRSEETKIARTVTAEVSPEEVAALTLAQSTGKLTLSLVGMSETAAANPIELDRDTLLGIERAAEIRVEKKQICTIRNRKGGELVEVEIPCTN</sequence>
<dbReference type="InterPro" id="IPR031571">
    <property type="entry name" value="RcpC_dom"/>
</dbReference>
<evidence type="ECO:0000313" key="2">
    <source>
        <dbReference type="EMBL" id="PCD77835.1"/>
    </source>
</evidence>
<dbReference type="RefSeq" id="WP_096429923.1">
    <property type="nucleotide sequence ID" value="NZ_NTJD01000001.1"/>
</dbReference>
<dbReference type="OrthoDB" id="163768at2"/>
<dbReference type="InterPro" id="IPR017592">
    <property type="entry name" value="Pilus_assmbl_Flp-typ_CpaB"/>
</dbReference>
<dbReference type="Pfam" id="PF16976">
    <property type="entry name" value="RcpC"/>
    <property type="match status" value="1"/>
</dbReference>
<evidence type="ECO:0000259" key="1">
    <source>
        <dbReference type="Pfam" id="PF16976"/>
    </source>
</evidence>
<name>A0A2A4CTC7_9RHOB</name>
<accession>A0A2A4CTC7</accession>
<dbReference type="CDD" id="cd11614">
    <property type="entry name" value="SAF_CpaB_FlgA_like"/>
    <property type="match status" value="1"/>
</dbReference>
<organism evidence="2 3">
    <name type="scientific">Pseudothioclava arenosa</name>
    <dbReference type="NCBI Taxonomy" id="1795308"/>
    <lineage>
        <taxon>Bacteria</taxon>
        <taxon>Pseudomonadati</taxon>
        <taxon>Pseudomonadota</taxon>
        <taxon>Alphaproteobacteria</taxon>
        <taxon>Rhodobacterales</taxon>
        <taxon>Paracoccaceae</taxon>
        <taxon>Pseudothioclava</taxon>
    </lineage>
</organism>
<dbReference type="Proteomes" id="UP000243507">
    <property type="component" value="Unassembled WGS sequence"/>
</dbReference>